<dbReference type="InterPro" id="IPR009014">
    <property type="entry name" value="Transketo_C/PFOR_II"/>
</dbReference>
<dbReference type="InterPro" id="IPR033248">
    <property type="entry name" value="Transketolase_C"/>
</dbReference>
<feature type="domain" description="Transketolase-like pyrimidine-binding" evidence="12">
    <location>
        <begin position="315"/>
        <end position="479"/>
    </location>
</feature>
<feature type="binding site" evidence="11">
    <location>
        <position position="145"/>
    </location>
    <ligand>
        <name>Mg(2+)</name>
        <dbReference type="ChEBI" id="CHEBI:18420"/>
    </ligand>
</feature>
<reference evidence="13 14" key="1">
    <citation type="submission" date="2017-04" db="EMBL/GenBank/DDBJ databases">
        <authorList>
            <person name="Afonso C.L."/>
            <person name="Miller P.J."/>
            <person name="Scott M.A."/>
            <person name="Spackman E."/>
            <person name="Goraichik I."/>
            <person name="Dimitrov K.M."/>
            <person name="Suarez D.L."/>
            <person name="Swayne D.E."/>
        </authorList>
    </citation>
    <scope>NUCLEOTIDE SEQUENCE [LARGE SCALE GENOMIC DNA]</scope>
    <source>
        <strain evidence="13 14">DSM 11270</strain>
    </source>
</reference>
<dbReference type="GO" id="GO:0005829">
    <property type="term" value="C:cytosol"/>
    <property type="evidence" value="ECO:0007669"/>
    <property type="project" value="TreeGrafter"/>
</dbReference>
<keyword evidence="5 11" id="KW-0479">Metal-binding</keyword>
<evidence type="ECO:0000256" key="11">
    <source>
        <dbReference type="HAMAP-Rule" id="MF_00315"/>
    </source>
</evidence>
<dbReference type="InterPro" id="IPR005477">
    <property type="entry name" value="Dxylulose-5-P_synthase"/>
</dbReference>
<evidence type="ECO:0000256" key="2">
    <source>
        <dbReference type="ARBA" id="ARBA00011081"/>
    </source>
</evidence>
<evidence type="ECO:0000259" key="12">
    <source>
        <dbReference type="SMART" id="SM00861"/>
    </source>
</evidence>
<evidence type="ECO:0000256" key="1">
    <source>
        <dbReference type="ARBA" id="ARBA00004980"/>
    </source>
</evidence>
<feature type="binding site" evidence="11">
    <location>
        <position position="73"/>
    </location>
    <ligand>
        <name>thiamine diphosphate</name>
        <dbReference type="ChEBI" id="CHEBI:58937"/>
    </ligand>
</feature>
<dbReference type="PROSITE" id="PS00801">
    <property type="entry name" value="TRANSKETOLASE_1"/>
    <property type="match status" value="1"/>
</dbReference>
<evidence type="ECO:0000256" key="6">
    <source>
        <dbReference type="ARBA" id="ARBA00022842"/>
    </source>
</evidence>
<keyword evidence="6 11" id="KW-0460">Magnesium</keyword>
<comment type="cofactor">
    <cofactor evidence="11">
        <name>thiamine diphosphate</name>
        <dbReference type="ChEBI" id="CHEBI:58937"/>
    </cofactor>
    <text evidence="11">Binds 1 thiamine pyrophosphate per subunit.</text>
</comment>
<dbReference type="SMART" id="SM00861">
    <property type="entry name" value="Transket_pyr"/>
    <property type="match status" value="1"/>
</dbReference>
<comment type="pathway">
    <text evidence="1 11">Metabolic intermediate biosynthesis; 1-deoxy-D-xylulose 5-phosphate biosynthesis; 1-deoxy-D-xylulose 5-phosphate from D-glyceraldehyde 3-phosphate and pyruvate: step 1/1.</text>
</comment>
<dbReference type="Pfam" id="PF13292">
    <property type="entry name" value="DXP_synthase_N"/>
    <property type="match status" value="1"/>
</dbReference>
<sequence length="639" mass="70397">MSLLDKIDLPKDLKKLTDTEIIELAQEIREYIVDVVSTTGGHLAPNLGVVELTLALHTVFSTPKDKIVWDVGHQAYVHKILTGRLKEFKSLREYNGLSGFPKRSESEHDFFDTGHSSNSISVALGLAKARDLKKENSNIISVIGDGAMTGGMAFEALNNAGALEKKMIVILNDNKMSISNNVGAMSAYLNRVRLDPLYTKRKEDIEYMLKKFPAIGNKMIKVADRIKDSFRYLLVPGMLFEELGFKYFGPVDGHDYNALKTALNNAALINKPVLVHVITEKGRGYLPAQMNPDKFHGTGSFDVKTGKTRGSSTTPSYTKIFGDTLVQIAKKDFKIVAVTAAMADGTGTSNFAKEFPTRFFDVGIAEQHAVTMSSALALEGFKPVVAIYDTFLQRAYDQIIHDVCMQNSHVIFAIDRAGLVGQDGPTHHGVFDFAFLRHIPNMVIMAPKDENELRHMLFTATSHNGPIAIRYPRGNGLGVPLDAELKNLPIGKSEIIEEGTDLTLLAIGSMVSVALEVAHKLKDKCGLKCTVINARFVKPLDEETIINACKHTKGLVTLEEHSLQGGFGSAVLELLSDNQIHINTLRIGLEDKFTPHGAVKVLKEEYGLQADSIVEKVINKFKEKNSILNKFAINFSGRK</sequence>
<evidence type="ECO:0000256" key="4">
    <source>
        <dbReference type="ARBA" id="ARBA00022679"/>
    </source>
</evidence>
<keyword evidence="7 11" id="KW-0784">Thiamine biosynthesis</keyword>
<feature type="binding site" evidence="11">
    <location>
        <position position="174"/>
    </location>
    <ligand>
        <name>Mg(2+)</name>
        <dbReference type="ChEBI" id="CHEBI:18420"/>
    </ligand>
</feature>
<evidence type="ECO:0000256" key="5">
    <source>
        <dbReference type="ARBA" id="ARBA00022723"/>
    </source>
</evidence>
<dbReference type="RefSeq" id="WP_084054105.1">
    <property type="nucleotide sequence ID" value="NZ_FWWT01000022.1"/>
</dbReference>
<dbReference type="OrthoDB" id="9803371at2"/>
<feature type="binding site" evidence="11">
    <location>
        <position position="366"/>
    </location>
    <ligand>
        <name>thiamine diphosphate</name>
        <dbReference type="ChEBI" id="CHEBI:58937"/>
    </ligand>
</feature>
<dbReference type="NCBIfam" id="NF003933">
    <property type="entry name" value="PRK05444.2-2"/>
    <property type="match status" value="1"/>
</dbReference>
<keyword evidence="9 11" id="KW-0414">Isoprene biosynthesis</keyword>
<comment type="function">
    <text evidence="10 11">Catalyzes the acyloin condensation reaction between C atoms 2 and 3 of pyruvate and glyceraldehyde 3-phosphate to yield 1-deoxy-D-xylulose-5-phosphate (DXP).</text>
</comment>
<name>A0A1W1VPR8_DESTI</name>
<dbReference type="Gene3D" id="3.40.50.920">
    <property type="match status" value="1"/>
</dbReference>
<feature type="binding site" evidence="11">
    <location>
        <begin position="146"/>
        <end position="147"/>
    </location>
    <ligand>
        <name>thiamine diphosphate</name>
        <dbReference type="ChEBI" id="CHEBI:58937"/>
    </ligand>
</feature>
<dbReference type="EC" id="2.2.1.7" evidence="11"/>
<comment type="cofactor">
    <cofactor evidence="11">
        <name>Mg(2+)</name>
        <dbReference type="ChEBI" id="CHEBI:18420"/>
    </cofactor>
    <text evidence="11">Binds 1 Mg(2+) ion per subunit.</text>
</comment>
<dbReference type="GO" id="GO:0019288">
    <property type="term" value="P:isopentenyl diphosphate biosynthetic process, methylerythritol 4-phosphate pathway"/>
    <property type="evidence" value="ECO:0007669"/>
    <property type="project" value="TreeGrafter"/>
</dbReference>
<dbReference type="InterPro" id="IPR049557">
    <property type="entry name" value="Transketolase_CS"/>
</dbReference>
<evidence type="ECO:0000313" key="14">
    <source>
        <dbReference type="Proteomes" id="UP000192731"/>
    </source>
</evidence>
<keyword evidence="4 11" id="KW-0808">Transferase</keyword>
<dbReference type="GO" id="GO:0030976">
    <property type="term" value="F:thiamine pyrophosphate binding"/>
    <property type="evidence" value="ECO:0007669"/>
    <property type="project" value="UniProtKB-UniRule"/>
</dbReference>
<evidence type="ECO:0000313" key="13">
    <source>
        <dbReference type="EMBL" id="SMB94904.1"/>
    </source>
</evidence>
<evidence type="ECO:0000256" key="3">
    <source>
        <dbReference type="ARBA" id="ARBA00011738"/>
    </source>
</evidence>
<dbReference type="NCBIfam" id="TIGR00204">
    <property type="entry name" value="dxs"/>
    <property type="match status" value="1"/>
</dbReference>
<dbReference type="FunFam" id="3.40.50.970:FF:000005">
    <property type="entry name" value="1-deoxy-D-xylulose-5-phosphate synthase"/>
    <property type="match status" value="1"/>
</dbReference>
<dbReference type="UniPathway" id="UPA00064">
    <property type="reaction ID" value="UER00091"/>
</dbReference>
<dbReference type="EMBL" id="FWWT01000022">
    <property type="protein sequence ID" value="SMB94904.1"/>
    <property type="molecule type" value="Genomic_DNA"/>
</dbReference>
<dbReference type="SUPFAM" id="SSF52922">
    <property type="entry name" value="TK C-terminal domain-like"/>
    <property type="match status" value="1"/>
</dbReference>
<feature type="binding site" evidence="11">
    <location>
        <begin position="114"/>
        <end position="116"/>
    </location>
    <ligand>
        <name>thiamine diphosphate</name>
        <dbReference type="ChEBI" id="CHEBI:58937"/>
    </ligand>
</feature>
<feature type="binding site" evidence="11">
    <location>
        <position position="174"/>
    </location>
    <ligand>
        <name>thiamine diphosphate</name>
        <dbReference type="ChEBI" id="CHEBI:58937"/>
    </ligand>
</feature>
<protein>
    <recommendedName>
        <fullName evidence="11">1-deoxy-D-xylulose-5-phosphate synthase</fullName>
        <ecNumber evidence="11">2.2.1.7</ecNumber>
    </recommendedName>
    <alternativeName>
        <fullName evidence="11">1-deoxyxylulose-5-phosphate synthase</fullName>
        <shortName evidence="11">DXP synthase</shortName>
        <shortName evidence="11">DXPS</shortName>
    </alternativeName>
</protein>
<evidence type="ECO:0000256" key="7">
    <source>
        <dbReference type="ARBA" id="ARBA00022977"/>
    </source>
</evidence>
<dbReference type="CDD" id="cd02007">
    <property type="entry name" value="TPP_DXS"/>
    <property type="match status" value="1"/>
</dbReference>
<dbReference type="Pfam" id="PF02779">
    <property type="entry name" value="Transket_pyr"/>
    <property type="match status" value="1"/>
</dbReference>
<dbReference type="PROSITE" id="PS00802">
    <property type="entry name" value="TRANSKETOLASE_2"/>
    <property type="match status" value="1"/>
</dbReference>
<evidence type="ECO:0000256" key="8">
    <source>
        <dbReference type="ARBA" id="ARBA00023052"/>
    </source>
</evidence>
<comment type="subunit">
    <text evidence="3 11">Homodimer.</text>
</comment>
<proteinExistence type="inferred from homology"/>
<comment type="similarity">
    <text evidence="2 11">Belongs to the transketolase family. DXPS subfamily.</text>
</comment>
<dbReference type="SUPFAM" id="SSF52518">
    <property type="entry name" value="Thiamin diphosphate-binding fold (THDP-binding)"/>
    <property type="match status" value="2"/>
</dbReference>
<dbReference type="GO" id="GO:0009228">
    <property type="term" value="P:thiamine biosynthetic process"/>
    <property type="evidence" value="ECO:0007669"/>
    <property type="project" value="UniProtKB-UniRule"/>
</dbReference>
<dbReference type="InterPro" id="IPR005475">
    <property type="entry name" value="Transketolase-like_Pyr-bd"/>
</dbReference>
<dbReference type="InterPro" id="IPR029061">
    <property type="entry name" value="THDP-binding"/>
</dbReference>
<dbReference type="PANTHER" id="PTHR43322:SF5">
    <property type="entry name" value="1-DEOXY-D-XYLULOSE-5-PHOSPHATE SYNTHASE, CHLOROPLASTIC"/>
    <property type="match status" value="1"/>
</dbReference>
<evidence type="ECO:0000256" key="10">
    <source>
        <dbReference type="ARBA" id="ARBA00055605"/>
    </source>
</evidence>
<dbReference type="AlphaFoldDB" id="A0A1W1VPR8"/>
<dbReference type="PANTHER" id="PTHR43322">
    <property type="entry name" value="1-D-DEOXYXYLULOSE 5-PHOSPHATE SYNTHASE-RELATED"/>
    <property type="match status" value="1"/>
</dbReference>
<comment type="catalytic activity">
    <reaction evidence="11">
        <text>D-glyceraldehyde 3-phosphate + pyruvate + H(+) = 1-deoxy-D-xylulose 5-phosphate + CO2</text>
        <dbReference type="Rhea" id="RHEA:12605"/>
        <dbReference type="ChEBI" id="CHEBI:15361"/>
        <dbReference type="ChEBI" id="CHEBI:15378"/>
        <dbReference type="ChEBI" id="CHEBI:16526"/>
        <dbReference type="ChEBI" id="CHEBI:57792"/>
        <dbReference type="ChEBI" id="CHEBI:59776"/>
        <dbReference type="EC" id="2.2.1.7"/>
    </reaction>
</comment>
<feature type="binding site" evidence="11">
    <location>
        <position position="285"/>
    </location>
    <ligand>
        <name>thiamine diphosphate</name>
        <dbReference type="ChEBI" id="CHEBI:58937"/>
    </ligand>
</feature>
<dbReference type="CDD" id="cd07033">
    <property type="entry name" value="TPP_PYR_DXS_TK_like"/>
    <property type="match status" value="1"/>
</dbReference>
<organism evidence="13 14">
    <name type="scientific">Desulfonispora thiosulfatigenes DSM 11270</name>
    <dbReference type="NCBI Taxonomy" id="656914"/>
    <lineage>
        <taxon>Bacteria</taxon>
        <taxon>Bacillati</taxon>
        <taxon>Bacillota</taxon>
        <taxon>Clostridia</taxon>
        <taxon>Eubacteriales</taxon>
        <taxon>Peptococcaceae</taxon>
        <taxon>Desulfonispora</taxon>
    </lineage>
</organism>
<dbReference type="Proteomes" id="UP000192731">
    <property type="component" value="Unassembled WGS sequence"/>
</dbReference>
<dbReference type="Pfam" id="PF02780">
    <property type="entry name" value="Transketolase_C"/>
    <property type="match status" value="1"/>
</dbReference>
<dbReference type="GO" id="GO:0000287">
    <property type="term" value="F:magnesium ion binding"/>
    <property type="evidence" value="ECO:0007669"/>
    <property type="project" value="UniProtKB-UniRule"/>
</dbReference>
<dbReference type="STRING" id="656914.SAMN00017405_0293"/>
<dbReference type="InterPro" id="IPR020826">
    <property type="entry name" value="Transketolase_BS"/>
</dbReference>
<gene>
    <name evidence="11" type="primary">dxs</name>
    <name evidence="13" type="ORF">SAMN00017405_0293</name>
</gene>
<dbReference type="GO" id="GO:0008661">
    <property type="term" value="F:1-deoxy-D-xylulose-5-phosphate synthase activity"/>
    <property type="evidence" value="ECO:0007669"/>
    <property type="project" value="UniProtKB-UniRule"/>
</dbReference>
<dbReference type="GO" id="GO:0016114">
    <property type="term" value="P:terpenoid biosynthetic process"/>
    <property type="evidence" value="ECO:0007669"/>
    <property type="project" value="UniProtKB-UniRule"/>
</dbReference>
<accession>A0A1W1VPR8</accession>
<keyword evidence="14" id="KW-1185">Reference proteome</keyword>
<dbReference type="FunFam" id="3.40.50.920:FF:000002">
    <property type="entry name" value="1-deoxy-D-xylulose-5-phosphate synthase"/>
    <property type="match status" value="1"/>
</dbReference>
<dbReference type="Gene3D" id="3.40.50.970">
    <property type="match status" value="2"/>
</dbReference>
<keyword evidence="8 11" id="KW-0786">Thiamine pyrophosphate</keyword>
<evidence type="ECO:0000256" key="9">
    <source>
        <dbReference type="ARBA" id="ARBA00023229"/>
    </source>
</evidence>
<dbReference type="HAMAP" id="MF_00315">
    <property type="entry name" value="DXP_synth"/>
    <property type="match status" value="1"/>
</dbReference>